<keyword evidence="2" id="KW-0614">Plasmid</keyword>
<evidence type="ECO:0000313" key="2">
    <source>
        <dbReference type="EMBL" id="AQP52731.1"/>
    </source>
</evidence>
<dbReference type="AlphaFoldDB" id="A0A1Q2D332"/>
<reference evidence="2 3" key="1">
    <citation type="journal article" date="2008" name="Int. J. Syst. Evol. Microbiol.">
        <title>Tessaracoccus flavescens sp. nov., isolated from marine sediment.</title>
        <authorList>
            <person name="Lee D.W."/>
            <person name="Lee S.D."/>
        </authorList>
    </citation>
    <scope>NUCLEOTIDE SEQUENCE [LARGE SCALE GENOMIC DNA]</scope>
    <source>
        <strain evidence="2 3">SST-39T</strain>
        <plasmid evidence="3">Plasmid</plasmid>
    </source>
</reference>
<proteinExistence type="predicted"/>
<dbReference type="Proteomes" id="UP000188235">
    <property type="component" value="Plasmid unnamed"/>
</dbReference>
<protein>
    <recommendedName>
        <fullName evidence="4">Toxin-antitoxin system</fullName>
    </recommendedName>
</protein>
<name>A0A1Q2D332_9ACTN</name>
<dbReference type="KEGG" id="tfa:BW733_17705"/>
<sequence>MSRTARTHENGADLMLLQVRISPATREAVIRAADKTKVSWSYYVDQLISRHLLEDGELPEIPNPKAQRGQELPIDAAA</sequence>
<organism evidence="2 3">
    <name type="scientific">Tessaracoccus flavescens</name>
    <dbReference type="NCBI Taxonomy" id="399497"/>
    <lineage>
        <taxon>Bacteria</taxon>
        <taxon>Bacillati</taxon>
        <taxon>Actinomycetota</taxon>
        <taxon>Actinomycetes</taxon>
        <taxon>Propionibacteriales</taxon>
        <taxon>Propionibacteriaceae</taxon>
        <taxon>Tessaracoccus</taxon>
    </lineage>
</organism>
<evidence type="ECO:0000256" key="1">
    <source>
        <dbReference type="SAM" id="MobiDB-lite"/>
    </source>
</evidence>
<evidence type="ECO:0000313" key="3">
    <source>
        <dbReference type="Proteomes" id="UP000188235"/>
    </source>
</evidence>
<dbReference type="RefSeq" id="WP_077353162.1">
    <property type="nucleotide sequence ID" value="NZ_CP019608.1"/>
</dbReference>
<evidence type="ECO:0008006" key="4">
    <source>
        <dbReference type="Google" id="ProtNLM"/>
    </source>
</evidence>
<accession>A0A1Q2D332</accession>
<feature type="region of interest" description="Disordered" evidence="1">
    <location>
        <begin position="55"/>
        <end position="78"/>
    </location>
</feature>
<dbReference type="EMBL" id="CP019608">
    <property type="protein sequence ID" value="AQP52731.1"/>
    <property type="molecule type" value="Genomic_DNA"/>
</dbReference>
<gene>
    <name evidence="2" type="ORF">BW733_17705</name>
</gene>
<geneLocation type="plasmid" evidence="2">
    <name>unnamed</name>
</geneLocation>
<keyword evidence="3" id="KW-1185">Reference proteome</keyword>